<dbReference type="InterPro" id="IPR050194">
    <property type="entry name" value="Glycosyltransferase_grp1"/>
</dbReference>
<evidence type="ECO:0000259" key="1">
    <source>
        <dbReference type="Pfam" id="PF00534"/>
    </source>
</evidence>
<keyword evidence="4" id="KW-1185">Reference proteome</keyword>
<dbReference type="Gene3D" id="3.40.50.2000">
    <property type="entry name" value="Glycogen Phosphorylase B"/>
    <property type="match status" value="2"/>
</dbReference>
<dbReference type="InterPro" id="IPR028098">
    <property type="entry name" value="Glyco_trans_4-like_N"/>
</dbReference>
<dbReference type="EMBL" id="QENQ01000001">
    <property type="protein sequence ID" value="PVX30619.1"/>
    <property type="molecule type" value="Genomic_DNA"/>
</dbReference>
<accession>A0A2U0SGY6</accession>
<sequence>MRILDVCAFYSPFGGGVKTYVRRKMELGAQLGHEIIILAPGEREEIIEERDGAVLATIPAPLLPLDRRYRYFDDEPLLHAALDRWKPDFVEASSPWRSASMVARWQGPAARALVMHADPLAAYAYRWFGTIANRETIDKGFSSFWQHLRRLDEGFDLVVTAGHDLAARLTDGGLSKITTIPMGVEPGYFSPSLRDEALRAELLASCGLGPDATLLIGVGRLAAEKRWPMVIEAAEAAAARNPMGLILIGTGTARSRVIAAIGRNPHAQLFEPTSNREQLARVLASADALVHGCEAETFCMVAAEARASGLPLIVPDQGGAADQFVEGQGMLYKAADPVSLRDALGRFVETTPMFHRLRATADAPSTRTMDMHFEELFASYRARAYSRAA</sequence>
<dbReference type="AlphaFoldDB" id="A0A2U0SGY6"/>
<keyword evidence="3" id="KW-0808">Transferase</keyword>
<reference evidence="3 4" key="1">
    <citation type="submission" date="2018-05" db="EMBL/GenBank/DDBJ databases">
        <title>Description of Sphingomonas pokkalii sp nov, isolated from the rhizosphere of saline tolerant pokkali rice and its draft genome analysis.</title>
        <authorList>
            <person name="Menon R."/>
            <person name="Kumari S."/>
            <person name="Rameshkumar N."/>
        </authorList>
    </citation>
    <scope>NUCLEOTIDE SEQUENCE [LARGE SCALE GENOMIC DNA]</scope>
    <source>
        <strain evidence="3 4">L3B27</strain>
    </source>
</reference>
<dbReference type="GO" id="GO:0016757">
    <property type="term" value="F:glycosyltransferase activity"/>
    <property type="evidence" value="ECO:0007669"/>
    <property type="project" value="InterPro"/>
</dbReference>
<feature type="domain" description="Glycosyl transferase family 1" evidence="1">
    <location>
        <begin position="211"/>
        <end position="360"/>
    </location>
</feature>
<name>A0A2U0SGY6_9SPHN</name>
<protein>
    <submittedName>
        <fullName evidence="3">Glycosyl transferase family 1</fullName>
    </submittedName>
</protein>
<evidence type="ECO:0000313" key="4">
    <source>
        <dbReference type="Proteomes" id="UP000245890"/>
    </source>
</evidence>
<dbReference type="Pfam" id="PF00534">
    <property type="entry name" value="Glycos_transf_1"/>
    <property type="match status" value="1"/>
</dbReference>
<dbReference type="RefSeq" id="WP_116470029.1">
    <property type="nucleotide sequence ID" value="NZ_QENQ01000001.1"/>
</dbReference>
<proteinExistence type="predicted"/>
<comment type="caution">
    <text evidence="3">The sequence shown here is derived from an EMBL/GenBank/DDBJ whole genome shotgun (WGS) entry which is preliminary data.</text>
</comment>
<dbReference type="OrthoDB" id="9802525at2"/>
<evidence type="ECO:0000259" key="2">
    <source>
        <dbReference type="Pfam" id="PF13439"/>
    </source>
</evidence>
<organism evidence="3 4">
    <name type="scientific">Sphingomonas pokkalii</name>
    <dbReference type="NCBI Taxonomy" id="2175090"/>
    <lineage>
        <taxon>Bacteria</taxon>
        <taxon>Pseudomonadati</taxon>
        <taxon>Pseudomonadota</taxon>
        <taxon>Alphaproteobacteria</taxon>
        <taxon>Sphingomonadales</taxon>
        <taxon>Sphingomonadaceae</taxon>
        <taxon>Sphingomonas</taxon>
    </lineage>
</organism>
<dbReference type="SUPFAM" id="SSF53756">
    <property type="entry name" value="UDP-Glycosyltransferase/glycogen phosphorylase"/>
    <property type="match status" value="1"/>
</dbReference>
<dbReference type="PANTHER" id="PTHR45947">
    <property type="entry name" value="SULFOQUINOVOSYL TRANSFERASE SQD2"/>
    <property type="match status" value="1"/>
</dbReference>
<dbReference type="Pfam" id="PF13439">
    <property type="entry name" value="Glyco_transf_4"/>
    <property type="match status" value="1"/>
</dbReference>
<gene>
    <name evidence="3" type="ORF">DD559_15785</name>
</gene>
<feature type="domain" description="Glycosyltransferase subfamily 4-like N-terminal" evidence="2">
    <location>
        <begin position="15"/>
        <end position="186"/>
    </location>
</feature>
<dbReference type="InterPro" id="IPR001296">
    <property type="entry name" value="Glyco_trans_1"/>
</dbReference>
<dbReference type="PANTHER" id="PTHR45947:SF3">
    <property type="entry name" value="SULFOQUINOVOSYL TRANSFERASE SQD2"/>
    <property type="match status" value="1"/>
</dbReference>
<dbReference type="Proteomes" id="UP000245890">
    <property type="component" value="Unassembled WGS sequence"/>
</dbReference>
<evidence type="ECO:0000313" key="3">
    <source>
        <dbReference type="EMBL" id="PVX30619.1"/>
    </source>
</evidence>